<dbReference type="SMART" id="SM00533">
    <property type="entry name" value="MUTSd"/>
    <property type="match status" value="1"/>
</dbReference>
<dbReference type="GO" id="GO:0030983">
    <property type="term" value="F:mismatched DNA binding"/>
    <property type="evidence" value="ECO:0007669"/>
    <property type="project" value="InterPro"/>
</dbReference>
<organism evidence="9">
    <name type="scientific">viral metagenome</name>
    <dbReference type="NCBI Taxonomy" id="1070528"/>
    <lineage>
        <taxon>unclassified sequences</taxon>
        <taxon>metagenomes</taxon>
        <taxon>organismal metagenomes</taxon>
    </lineage>
</organism>
<evidence type="ECO:0000256" key="1">
    <source>
        <dbReference type="ARBA" id="ARBA00006271"/>
    </source>
</evidence>
<dbReference type="GO" id="GO:0006298">
    <property type="term" value="P:mismatch repair"/>
    <property type="evidence" value="ECO:0007669"/>
    <property type="project" value="InterPro"/>
</dbReference>
<dbReference type="GO" id="GO:0140664">
    <property type="term" value="F:ATP-dependent DNA damage sensor activity"/>
    <property type="evidence" value="ECO:0007669"/>
    <property type="project" value="InterPro"/>
</dbReference>
<dbReference type="Pfam" id="PF01624">
    <property type="entry name" value="MutS_I"/>
    <property type="match status" value="1"/>
</dbReference>
<evidence type="ECO:0000256" key="2">
    <source>
        <dbReference type="ARBA" id="ARBA00022741"/>
    </source>
</evidence>
<keyword evidence="3" id="KW-0227">DNA damage</keyword>
<dbReference type="Gene3D" id="3.40.50.300">
    <property type="entry name" value="P-loop containing nucleotide triphosphate hydrolases"/>
    <property type="match status" value="1"/>
</dbReference>
<dbReference type="InterPro" id="IPR045076">
    <property type="entry name" value="MutS"/>
</dbReference>
<dbReference type="SMART" id="SM00534">
    <property type="entry name" value="MUTSac"/>
    <property type="match status" value="1"/>
</dbReference>
<evidence type="ECO:0000256" key="4">
    <source>
        <dbReference type="ARBA" id="ARBA00022840"/>
    </source>
</evidence>
<evidence type="ECO:0000256" key="5">
    <source>
        <dbReference type="ARBA" id="ARBA00023125"/>
    </source>
</evidence>
<evidence type="ECO:0000259" key="8">
    <source>
        <dbReference type="SMART" id="SM00534"/>
    </source>
</evidence>
<dbReference type="CDD" id="cd00085">
    <property type="entry name" value="HNHc"/>
    <property type="match status" value="1"/>
</dbReference>
<dbReference type="PIRSF" id="PIRSF037677">
    <property type="entry name" value="DNA_mis_repair_Msh6"/>
    <property type="match status" value="1"/>
</dbReference>
<dbReference type="AlphaFoldDB" id="A0A6C0DPQ2"/>
<reference evidence="9" key="1">
    <citation type="journal article" date="2020" name="Nature">
        <title>Giant virus diversity and host interactions through global metagenomics.</title>
        <authorList>
            <person name="Schulz F."/>
            <person name="Roux S."/>
            <person name="Paez-Espino D."/>
            <person name="Jungbluth S."/>
            <person name="Walsh D.A."/>
            <person name="Denef V.J."/>
            <person name="McMahon K.D."/>
            <person name="Konstantinidis K.T."/>
            <person name="Eloe-Fadrosh E.A."/>
            <person name="Kyrpides N.C."/>
            <person name="Woyke T."/>
        </authorList>
    </citation>
    <scope>NUCLEOTIDE SEQUENCE</scope>
    <source>
        <strain evidence="9">GVMAG-M-3300023174-49</strain>
    </source>
</reference>
<proteinExistence type="inferred from homology"/>
<dbReference type="PANTHER" id="PTHR11361">
    <property type="entry name" value="DNA MISMATCH REPAIR PROTEIN MUTS FAMILY MEMBER"/>
    <property type="match status" value="1"/>
</dbReference>
<dbReference type="Gene3D" id="3.40.1170.10">
    <property type="entry name" value="DNA repair protein MutS, domain I"/>
    <property type="match status" value="1"/>
</dbReference>
<evidence type="ECO:0000256" key="3">
    <source>
        <dbReference type="ARBA" id="ARBA00022763"/>
    </source>
</evidence>
<dbReference type="InterPro" id="IPR007695">
    <property type="entry name" value="DNA_mismatch_repair_MutS-lik_N"/>
</dbReference>
<keyword evidence="5" id="KW-0238">DNA-binding</keyword>
<dbReference type="SUPFAM" id="SSF55271">
    <property type="entry name" value="DNA repair protein MutS, domain I"/>
    <property type="match status" value="1"/>
</dbReference>
<feature type="region of interest" description="Disordered" evidence="6">
    <location>
        <begin position="1001"/>
        <end position="1022"/>
    </location>
</feature>
<dbReference type="InterPro" id="IPR016151">
    <property type="entry name" value="DNA_mismatch_repair_MutS_N"/>
</dbReference>
<protein>
    <recommendedName>
        <fullName evidence="10">DNA mismatch repair proteins mutS family domain-containing protein</fullName>
    </recommendedName>
</protein>
<dbReference type="InterPro" id="IPR017261">
    <property type="entry name" value="DNA_mismatch_repair_MutS/MSH"/>
</dbReference>
<dbReference type="SUPFAM" id="SSF48334">
    <property type="entry name" value="DNA repair protein MutS, domain III"/>
    <property type="match status" value="1"/>
</dbReference>
<dbReference type="InterPro" id="IPR036187">
    <property type="entry name" value="DNA_mismatch_repair_MutS_sf"/>
</dbReference>
<dbReference type="Gene3D" id="1.10.1420.10">
    <property type="match status" value="1"/>
</dbReference>
<comment type="similarity">
    <text evidence="1">Belongs to the DNA mismatch repair MutS family.</text>
</comment>
<dbReference type="InterPro" id="IPR003615">
    <property type="entry name" value="HNH_nuc"/>
</dbReference>
<evidence type="ECO:0000259" key="7">
    <source>
        <dbReference type="SMART" id="SM00533"/>
    </source>
</evidence>
<dbReference type="GO" id="GO:0032301">
    <property type="term" value="C:MutSalpha complex"/>
    <property type="evidence" value="ECO:0007669"/>
    <property type="project" value="TreeGrafter"/>
</dbReference>
<dbReference type="SUPFAM" id="SSF53150">
    <property type="entry name" value="DNA repair protein MutS, domain II"/>
    <property type="match status" value="1"/>
</dbReference>
<evidence type="ECO:0000256" key="6">
    <source>
        <dbReference type="SAM" id="MobiDB-lite"/>
    </source>
</evidence>
<dbReference type="Pfam" id="PF00488">
    <property type="entry name" value="MutS_V"/>
    <property type="match status" value="1"/>
</dbReference>
<dbReference type="InterPro" id="IPR027417">
    <property type="entry name" value="P-loop_NTPase"/>
</dbReference>
<dbReference type="InterPro" id="IPR036678">
    <property type="entry name" value="MutS_con_dom_sf"/>
</dbReference>
<sequence length="1022" mass="117574">MSDVTSSANIMDDYLKITKEYEEKYGENTILMMQVGAFYEVYGLKNIETNEIIGSKIVEFIQICQLNIADKKLIYKGFQVLMAGVRDYSLEKYIKLMINAGYTVVIFSQEDDEVKKNKKKRVLQGVYSSGSFISYDTDVSPQMSNNTVCIWLELYSPMRKHSGIGSNNKNIIYGASVINTFTGKSSLIEYEVPFIMNPTTFDELERFITSYPPSELLFLSPFDEKINQQIKQFIGVNCKTVHDISTNNTNEIVTNCSTQTYIHHILSKFFGEDSYNVCSEFNNNIIATQSFCYLLHFLQEHNTNLIRNISIPGFNTAGNRMVLANHTLKQLNIIDDNSNDNWHISKKLTSVLSFLNKCCTSMGSRQFSAQLLNPTTNEGWLNTEYEMTELLLDNEHNHFVDLCRKELVKLRDMEKICRQIVMRRIYPSTLYYLADAVKIIKQLNTCFHELPILVDYLCKEITFSNSSDKSPYEYIDTTCEEFLKYMNKMFLLEKCKSQTSIHQFDENIIQPGVSEPLDRKIAEYTEKIQIFHHVRNHLNKVMGGDADKEYIKIHDTEKSGMSLQITKVRGENLKKLIKDIVDKNSPNKQISIKLTTASFECCLSDIKFSTANSNTYDIDIPILNKLCKDLLYHKDQITSLILYVYNDIIETLDKEWFQQIENIAKYAIRLDILQCKSYLAKTYHYCRPKISIHESSKKSFVVAKQLRHCLIEQLLRNEIYEPNDVSLGLDETDGILLYGTNAVGKTSIIRALGISIIMAQSGIFVPCSEFIYCPYHSIFTRILGNDNLFKGLSTFAVEMSELRIILKMANENSLILGDELCSGTETESALSIFVTGIMELHEKQSSFIFATHFHEILGYDEIQNLKKLSINHMSVLYDKEKDALIYDRKLKSGSGIRTYGLEVCKSLYLESSFLEKAYSIRNKYFPETRGEMEMKTTRYNAKKIRGMCELCKNELSEEVHHLQPQQLADKNGFIGTFHKNHVANLLAVCEKCHLLVHKNPTDDHTKKVPTRRKKTTDGYTVC</sequence>
<name>A0A6C0DPQ2_9ZZZZ</name>
<evidence type="ECO:0000313" key="9">
    <source>
        <dbReference type="EMBL" id="QHT18836.1"/>
    </source>
</evidence>
<dbReference type="InterPro" id="IPR007696">
    <property type="entry name" value="DNA_mismatch_repair_MutS_core"/>
</dbReference>
<feature type="domain" description="DNA mismatch repair protein MutS core" evidence="7">
    <location>
        <begin position="346"/>
        <end position="714"/>
    </location>
</feature>
<dbReference type="EMBL" id="MN739660">
    <property type="protein sequence ID" value="QHT18836.1"/>
    <property type="molecule type" value="Genomic_DNA"/>
</dbReference>
<keyword evidence="2" id="KW-0547">Nucleotide-binding</keyword>
<dbReference type="Pfam" id="PF05192">
    <property type="entry name" value="MutS_III"/>
    <property type="match status" value="1"/>
</dbReference>
<dbReference type="SUPFAM" id="SSF52540">
    <property type="entry name" value="P-loop containing nucleoside triphosphate hydrolases"/>
    <property type="match status" value="1"/>
</dbReference>
<dbReference type="GO" id="GO:0005524">
    <property type="term" value="F:ATP binding"/>
    <property type="evidence" value="ECO:0007669"/>
    <property type="project" value="UniProtKB-KW"/>
</dbReference>
<feature type="domain" description="DNA mismatch repair proteins mutS family" evidence="8">
    <location>
        <begin position="732"/>
        <end position="922"/>
    </location>
</feature>
<dbReference type="InterPro" id="IPR000432">
    <property type="entry name" value="DNA_mismatch_repair_MutS_C"/>
</dbReference>
<evidence type="ECO:0008006" key="10">
    <source>
        <dbReference type="Google" id="ProtNLM"/>
    </source>
</evidence>
<dbReference type="PANTHER" id="PTHR11361:SF148">
    <property type="entry name" value="DNA MISMATCH REPAIR PROTEIN MSH6"/>
    <property type="match status" value="1"/>
</dbReference>
<keyword evidence="4" id="KW-0067">ATP-binding</keyword>
<accession>A0A6C0DPQ2</accession>